<accession>A0A177DQ02</accession>
<dbReference type="AlphaFoldDB" id="A0A177DQ02"/>
<dbReference type="GeneID" id="29115313"/>
<organism evidence="1 2">
    <name type="scientific">Alternaria alternata</name>
    <name type="common">Alternaria rot fungus</name>
    <name type="synonym">Torula alternata</name>
    <dbReference type="NCBI Taxonomy" id="5599"/>
    <lineage>
        <taxon>Eukaryota</taxon>
        <taxon>Fungi</taxon>
        <taxon>Dikarya</taxon>
        <taxon>Ascomycota</taxon>
        <taxon>Pezizomycotina</taxon>
        <taxon>Dothideomycetes</taxon>
        <taxon>Pleosporomycetidae</taxon>
        <taxon>Pleosporales</taxon>
        <taxon>Pleosporineae</taxon>
        <taxon>Pleosporaceae</taxon>
        <taxon>Alternaria</taxon>
        <taxon>Alternaria sect. Alternaria</taxon>
        <taxon>Alternaria alternata complex</taxon>
    </lineage>
</organism>
<evidence type="ECO:0000313" key="1">
    <source>
        <dbReference type="EMBL" id="OAG21843.1"/>
    </source>
</evidence>
<dbReference type="EMBL" id="KV441476">
    <property type="protein sequence ID" value="OAG21843.1"/>
    <property type="molecule type" value="Genomic_DNA"/>
</dbReference>
<dbReference type="PANTHER" id="PTHR38790">
    <property type="entry name" value="2EXR DOMAIN-CONTAINING PROTEIN-RELATED"/>
    <property type="match status" value="1"/>
</dbReference>
<dbReference type="RefSeq" id="XP_018387264.1">
    <property type="nucleotide sequence ID" value="XM_018529719.1"/>
</dbReference>
<dbReference type="VEuPathDB" id="FungiDB:CC77DRAFT_1094133"/>
<protein>
    <submittedName>
        <fullName evidence="1">Uncharacterized protein</fullName>
    </submittedName>
</protein>
<sequence>MSSSSMGNAADQHLEQSRSEIAARDKISELNAANSPLLRLPPEIRNMIYDNVFRDQVLELTRTGFTLVEGEYDIIKRTAHVKRYLSLLRASRQLYRETALLPYQLTTFKFGYFRYPWGKPLDVLEIFLLDRSWSQVSSLQSMEYLVKFDGFNKMLEHEYQYEKSGTGLYWFAYLNLEHSELAVYNTVE</sequence>
<dbReference type="PANTHER" id="PTHR38790:SF4">
    <property type="entry name" value="2EXR DOMAIN-CONTAINING PROTEIN"/>
    <property type="match status" value="1"/>
</dbReference>
<dbReference type="KEGG" id="aalt:CC77DRAFT_1094133"/>
<keyword evidence="2" id="KW-1185">Reference proteome</keyword>
<name>A0A177DQ02_ALTAL</name>
<reference evidence="1 2" key="1">
    <citation type="submission" date="2016-05" db="EMBL/GenBank/DDBJ databases">
        <title>Comparative analysis of secretome profiles of manganese(II)-oxidizing ascomycete fungi.</title>
        <authorList>
            <consortium name="DOE Joint Genome Institute"/>
            <person name="Zeiner C.A."/>
            <person name="Purvine S.O."/>
            <person name="Zink E.M."/>
            <person name="Wu S."/>
            <person name="Pasa-Tolic L."/>
            <person name="Chaput D.L."/>
            <person name="Haridas S."/>
            <person name="Grigoriev I.V."/>
            <person name="Santelli C.M."/>
            <person name="Hansel C.M."/>
        </authorList>
    </citation>
    <scope>NUCLEOTIDE SEQUENCE [LARGE SCALE GENOMIC DNA]</scope>
    <source>
        <strain evidence="1 2">SRC1lrK2f</strain>
    </source>
</reference>
<proteinExistence type="predicted"/>
<evidence type="ECO:0000313" key="2">
    <source>
        <dbReference type="Proteomes" id="UP000077248"/>
    </source>
</evidence>
<dbReference type="Proteomes" id="UP000077248">
    <property type="component" value="Unassembled WGS sequence"/>
</dbReference>
<gene>
    <name evidence="1" type="ORF">CC77DRAFT_1094133</name>
</gene>